<keyword evidence="8" id="KW-0479">Metal-binding</keyword>
<dbReference type="PRINTS" id="PR02086">
    <property type="entry name" value="PUTNUCHARBI1"/>
</dbReference>
<proteinExistence type="inferred from homology"/>
<dbReference type="InterPro" id="IPR026103">
    <property type="entry name" value="HARBI1_animal"/>
</dbReference>
<dbReference type="PANTHER" id="PTHR22930:SF289">
    <property type="entry name" value="DDE TNP4 DOMAIN-CONTAINING PROTEIN-RELATED"/>
    <property type="match status" value="1"/>
</dbReference>
<evidence type="ECO:0000256" key="5">
    <source>
        <dbReference type="ARBA" id="ARBA00015519"/>
    </source>
</evidence>
<evidence type="ECO:0000256" key="2">
    <source>
        <dbReference type="ARBA" id="ARBA00004123"/>
    </source>
</evidence>
<evidence type="ECO:0000256" key="6">
    <source>
        <dbReference type="ARBA" id="ARBA00022490"/>
    </source>
</evidence>
<dbReference type="GO" id="GO:0046872">
    <property type="term" value="F:metal ion binding"/>
    <property type="evidence" value="ECO:0007669"/>
    <property type="project" value="UniProtKB-KW"/>
</dbReference>
<evidence type="ECO:0000313" key="15">
    <source>
        <dbReference type="RefSeq" id="XP_016940214.4"/>
    </source>
</evidence>
<dbReference type="InterPro" id="IPR027806">
    <property type="entry name" value="HARBI1_dom"/>
</dbReference>
<dbReference type="Proteomes" id="UP001652628">
    <property type="component" value="Chromosome 3"/>
</dbReference>
<comment type="subcellular location">
    <subcellularLocation>
        <location evidence="3">Cytoplasm</location>
    </subcellularLocation>
    <subcellularLocation>
        <location evidence="2">Nucleus</location>
    </subcellularLocation>
</comment>
<dbReference type="GO" id="GO:0016787">
    <property type="term" value="F:hydrolase activity"/>
    <property type="evidence" value="ECO:0007669"/>
    <property type="project" value="UniProtKB-KW"/>
</dbReference>
<keyword evidence="6" id="KW-0963">Cytoplasm</keyword>
<evidence type="ECO:0000256" key="1">
    <source>
        <dbReference type="ARBA" id="ARBA00001968"/>
    </source>
</evidence>
<comment type="function">
    <text evidence="12">Transposase-derived protein that may have nuclease activity. Does not have transposase activity.</text>
</comment>
<dbReference type="InterPro" id="IPR045249">
    <property type="entry name" value="HARBI1-like"/>
</dbReference>
<accession>A0AB39ZP62</accession>
<evidence type="ECO:0000256" key="9">
    <source>
        <dbReference type="ARBA" id="ARBA00022801"/>
    </source>
</evidence>
<comment type="cofactor">
    <cofactor evidence="1">
        <name>a divalent metal cation</name>
        <dbReference type="ChEBI" id="CHEBI:60240"/>
    </cofactor>
</comment>
<evidence type="ECO:0000313" key="14">
    <source>
        <dbReference type="Proteomes" id="UP001652628"/>
    </source>
</evidence>
<dbReference type="AlphaFoldDB" id="A0AB39ZP62"/>
<dbReference type="RefSeq" id="XP_016940214.4">
    <property type="nucleotide sequence ID" value="XM_017084725.4"/>
</dbReference>
<evidence type="ECO:0000256" key="7">
    <source>
        <dbReference type="ARBA" id="ARBA00022722"/>
    </source>
</evidence>
<comment type="similarity">
    <text evidence="4">Belongs to the HARBI1 family.</text>
</comment>
<gene>
    <name evidence="15" type="primary">LOC108017626</name>
</gene>
<dbReference type="GeneID" id="108017626"/>
<keyword evidence="14" id="KW-1185">Reference proteome</keyword>
<dbReference type="Pfam" id="PF13359">
    <property type="entry name" value="DDE_Tnp_4"/>
    <property type="match status" value="1"/>
</dbReference>
<evidence type="ECO:0000259" key="13">
    <source>
        <dbReference type="Pfam" id="PF13359"/>
    </source>
</evidence>
<evidence type="ECO:0000256" key="11">
    <source>
        <dbReference type="ARBA" id="ARBA00030126"/>
    </source>
</evidence>
<dbReference type="PANTHER" id="PTHR22930">
    <property type="match status" value="1"/>
</dbReference>
<keyword evidence="9" id="KW-0378">Hydrolase</keyword>
<evidence type="ECO:0000256" key="10">
    <source>
        <dbReference type="ARBA" id="ARBA00023242"/>
    </source>
</evidence>
<name>A0AB39ZP62_DROSZ</name>
<dbReference type="GO" id="GO:0005737">
    <property type="term" value="C:cytoplasm"/>
    <property type="evidence" value="ECO:0007669"/>
    <property type="project" value="UniProtKB-SubCell"/>
</dbReference>
<dbReference type="GO" id="GO:0004518">
    <property type="term" value="F:nuclease activity"/>
    <property type="evidence" value="ECO:0007669"/>
    <property type="project" value="UniProtKB-KW"/>
</dbReference>
<protein>
    <recommendedName>
        <fullName evidence="5">Putative nuclease HARBI1</fullName>
    </recommendedName>
    <alternativeName>
        <fullName evidence="11">Harbinger transposase-derived nuclease</fullName>
    </alternativeName>
</protein>
<evidence type="ECO:0000256" key="12">
    <source>
        <dbReference type="ARBA" id="ARBA00045850"/>
    </source>
</evidence>
<feature type="domain" description="DDE Tnp4" evidence="13">
    <location>
        <begin position="153"/>
        <end position="302"/>
    </location>
</feature>
<evidence type="ECO:0000256" key="4">
    <source>
        <dbReference type="ARBA" id="ARBA00006958"/>
    </source>
</evidence>
<sequence>MNLSRAIYLHSLEDSDEEVSVRPRKPRVYQTRPNFLEDMEDDEFVSKFRVSKSTCSLLLEKIGKKMEHLTSRNYALSPDEKLLLALRFYACGNFLVAVGDEHKMSTSSACRAVKEVSLNIAALSREYIKFGDPDEVVEDFQRISKFPNVMGAVGCTHIRIKSPGQNQDEEFRNRKGYFSLNVQAVSSAQLIIQDVVVRWPGSTHNTTIFDNSRLKHRWETGEFENNFLLGKGYASSKYMMTPIKNPTTEAEKLYNESQIPACNTVSRCFEVWKQRFPVLSYGMRINIDTAKVLIVACAVLHNIAIQEKDPLPPAPIDQEFPFDSLEDDEEFDEEVHFVDGHHRNNLISKYFER</sequence>
<dbReference type="GO" id="GO:0005634">
    <property type="term" value="C:nucleus"/>
    <property type="evidence" value="ECO:0007669"/>
    <property type="project" value="UniProtKB-SubCell"/>
</dbReference>
<keyword evidence="10" id="KW-0539">Nucleus</keyword>
<keyword evidence="7" id="KW-0540">Nuclease</keyword>
<reference evidence="15" key="1">
    <citation type="submission" date="2025-08" db="UniProtKB">
        <authorList>
            <consortium name="RefSeq"/>
        </authorList>
    </citation>
    <scope>IDENTIFICATION</scope>
</reference>
<evidence type="ECO:0000256" key="3">
    <source>
        <dbReference type="ARBA" id="ARBA00004496"/>
    </source>
</evidence>
<organism evidence="14 15">
    <name type="scientific">Drosophila suzukii</name>
    <name type="common">Spotted-wing drosophila fruit fly</name>
    <dbReference type="NCBI Taxonomy" id="28584"/>
    <lineage>
        <taxon>Eukaryota</taxon>
        <taxon>Metazoa</taxon>
        <taxon>Ecdysozoa</taxon>
        <taxon>Arthropoda</taxon>
        <taxon>Hexapoda</taxon>
        <taxon>Insecta</taxon>
        <taxon>Pterygota</taxon>
        <taxon>Neoptera</taxon>
        <taxon>Endopterygota</taxon>
        <taxon>Diptera</taxon>
        <taxon>Brachycera</taxon>
        <taxon>Muscomorpha</taxon>
        <taxon>Ephydroidea</taxon>
        <taxon>Drosophilidae</taxon>
        <taxon>Drosophila</taxon>
        <taxon>Sophophora</taxon>
    </lineage>
</organism>
<evidence type="ECO:0000256" key="8">
    <source>
        <dbReference type="ARBA" id="ARBA00022723"/>
    </source>
</evidence>